<feature type="compositionally biased region" description="Low complexity" evidence="1">
    <location>
        <begin position="9"/>
        <end position="23"/>
    </location>
</feature>
<proteinExistence type="predicted"/>
<organism evidence="2 3">
    <name type="scientific">Streptomyces armeniacus</name>
    <dbReference type="NCBI Taxonomy" id="83291"/>
    <lineage>
        <taxon>Bacteria</taxon>
        <taxon>Bacillati</taxon>
        <taxon>Actinomycetota</taxon>
        <taxon>Actinomycetes</taxon>
        <taxon>Kitasatosporales</taxon>
        <taxon>Streptomycetaceae</taxon>
        <taxon>Streptomyces</taxon>
    </lineage>
</organism>
<evidence type="ECO:0000313" key="2">
    <source>
        <dbReference type="EMBL" id="AXK32328.1"/>
    </source>
</evidence>
<dbReference type="KEGG" id="sarm:DVA86_06350"/>
<dbReference type="Proteomes" id="UP000254425">
    <property type="component" value="Chromosome"/>
</dbReference>
<name>A0A345XL12_9ACTN</name>
<sequence length="79" mass="8238">MSTASIHQAAAPGPGRGATALGGDAEGRSRRHPRHVFGNAVRAVRVFAETAFSVAVLGQYDGRPTVNPRVHPYASTGRS</sequence>
<dbReference type="AlphaFoldDB" id="A0A345XL12"/>
<dbReference type="EMBL" id="CP031320">
    <property type="protein sequence ID" value="AXK32328.1"/>
    <property type="molecule type" value="Genomic_DNA"/>
</dbReference>
<protein>
    <submittedName>
        <fullName evidence="2">Uncharacterized protein</fullName>
    </submittedName>
</protein>
<feature type="region of interest" description="Disordered" evidence="1">
    <location>
        <begin position="1"/>
        <end position="34"/>
    </location>
</feature>
<gene>
    <name evidence="2" type="ORF">DVA86_06350</name>
</gene>
<dbReference type="RefSeq" id="WP_208876456.1">
    <property type="nucleotide sequence ID" value="NZ_CP031320.1"/>
</dbReference>
<evidence type="ECO:0000256" key="1">
    <source>
        <dbReference type="SAM" id="MobiDB-lite"/>
    </source>
</evidence>
<reference evidence="2 3" key="1">
    <citation type="submission" date="2018-07" db="EMBL/GenBank/DDBJ databases">
        <title>Draft genome of the type strain Streptomyces armeniacus ATCC 15676.</title>
        <authorList>
            <person name="Labana P."/>
            <person name="Gosse J.T."/>
            <person name="Boddy C.N."/>
        </authorList>
    </citation>
    <scope>NUCLEOTIDE SEQUENCE [LARGE SCALE GENOMIC DNA]</scope>
    <source>
        <strain evidence="2 3">ATCC 15676</strain>
    </source>
</reference>
<accession>A0A345XL12</accession>
<keyword evidence="3" id="KW-1185">Reference proteome</keyword>
<evidence type="ECO:0000313" key="3">
    <source>
        <dbReference type="Proteomes" id="UP000254425"/>
    </source>
</evidence>